<dbReference type="EMBL" id="CANTFL010000251">
    <property type="protein sequence ID" value="CAI5719863.1"/>
    <property type="molecule type" value="Genomic_DNA"/>
</dbReference>
<sequence length="137" mass="15084">MHERLGSAAARASDRDSQEELDSLLDVRSTGSSNSKMLLPVTALRRKAKDERKDVDVDDEDKGKPGSGRRSSVADWLKCRRLKTTVLLARWKGVLLLLLLLLLLVLVIEAQGLDRTTRGKAVSSVRIGPERDPGVGR</sequence>
<proteinExistence type="predicted"/>
<evidence type="ECO:0000313" key="3">
    <source>
        <dbReference type="EMBL" id="CAI5719863.1"/>
    </source>
</evidence>
<evidence type="ECO:0000313" key="4">
    <source>
        <dbReference type="Proteomes" id="UP001162031"/>
    </source>
</evidence>
<keyword evidence="4" id="KW-1185">Reference proteome</keyword>
<evidence type="ECO:0000256" key="2">
    <source>
        <dbReference type="SAM" id="Phobius"/>
    </source>
</evidence>
<keyword evidence="2" id="KW-0812">Transmembrane</keyword>
<evidence type="ECO:0000256" key="1">
    <source>
        <dbReference type="SAM" id="MobiDB-lite"/>
    </source>
</evidence>
<feature type="region of interest" description="Disordered" evidence="1">
    <location>
        <begin position="1"/>
        <end position="73"/>
    </location>
</feature>
<dbReference type="AlphaFoldDB" id="A0AAV0TE50"/>
<feature type="transmembrane region" description="Helical" evidence="2">
    <location>
        <begin position="87"/>
        <end position="108"/>
    </location>
</feature>
<protein>
    <recommendedName>
        <fullName evidence="5">RxLR effector candidate protein</fullName>
    </recommendedName>
</protein>
<evidence type="ECO:0008006" key="5">
    <source>
        <dbReference type="Google" id="ProtNLM"/>
    </source>
</evidence>
<accession>A0AAV0TE50</accession>
<dbReference type="Proteomes" id="UP001162031">
    <property type="component" value="Unassembled WGS sequence"/>
</dbReference>
<gene>
    <name evidence="3" type="ORF">HBR001_LOCUS2273</name>
</gene>
<comment type="caution">
    <text evidence="3">The sequence shown here is derived from an EMBL/GenBank/DDBJ whole genome shotgun (WGS) entry which is preliminary data.</text>
</comment>
<organism evidence="3 4">
    <name type="scientific">Hyaloperonospora brassicae</name>
    <name type="common">Brassica downy mildew</name>
    <name type="synonym">Peronospora brassicae</name>
    <dbReference type="NCBI Taxonomy" id="162125"/>
    <lineage>
        <taxon>Eukaryota</taxon>
        <taxon>Sar</taxon>
        <taxon>Stramenopiles</taxon>
        <taxon>Oomycota</taxon>
        <taxon>Peronosporomycetes</taxon>
        <taxon>Peronosporales</taxon>
        <taxon>Peronosporaceae</taxon>
        <taxon>Hyaloperonospora</taxon>
    </lineage>
</organism>
<keyword evidence="2" id="KW-1133">Transmembrane helix</keyword>
<keyword evidence="2" id="KW-0472">Membrane</keyword>
<reference evidence="3" key="1">
    <citation type="submission" date="2022-12" db="EMBL/GenBank/DDBJ databases">
        <authorList>
            <person name="Webb A."/>
        </authorList>
    </citation>
    <scope>NUCLEOTIDE SEQUENCE</scope>
    <source>
        <strain evidence="3">Hp1</strain>
    </source>
</reference>
<name>A0AAV0TE50_HYABA</name>